<dbReference type="Pfam" id="PF12872">
    <property type="entry name" value="OST-HTH"/>
    <property type="match status" value="1"/>
</dbReference>
<evidence type="ECO:0000313" key="2">
    <source>
        <dbReference type="EMBL" id="KAE8376033.1"/>
    </source>
</evidence>
<dbReference type="Gene3D" id="3.40.50.1010">
    <property type="entry name" value="5'-nuclease"/>
    <property type="match status" value="1"/>
</dbReference>
<dbReference type="InterPro" id="IPR021139">
    <property type="entry name" value="NYN"/>
</dbReference>
<evidence type="ECO:0000259" key="1">
    <source>
        <dbReference type="PROSITE" id="PS51644"/>
    </source>
</evidence>
<dbReference type="GO" id="GO:0004540">
    <property type="term" value="F:RNA nuclease activity"/>
    <property type="evidence" value="ECO:0007669"/>
    <property type="project" value="InterPro"/>
</dbReference>
<dbReference type="Pfam" id="PF01936">
    <property type="entry name" value="NYN"/>
    <property type="match status" value="1"/>
</dbReference>
<reference evidence="2 3" key="1">
    <citation type="submission" date="2019-04" db="EMBL/GenBank/DDBJ databases">
        <title>Friends and foes A comparative genomics studyof 23 Aspergillus species from section Flavi.</title>
        <authorList>
            <consortium name="DOE Joint Genome Institute"/>
            <person name="Kjaerbolling I."/>
            <person name="Vesth T."/>
            <person name="Frisvad J.C."/>
            <person name="Nybo J.L."/>
            <person name="Theobald S."/>
            <person name="Kildgaard S."/>
            <person name="Isbrandt T."/>
            <person name="Kuo A."/>
            <person name="Sato A."/>
            <person name="Lyhne E.K."/>
            <person name="Kogle M.E."/>
            <person name="Wiebenga A."/>
            <person name="Kun R.S."/>
            <person name="Lubbers R.J."/>
            <person name="Makela M.R."/>
            <person name="Barry K."/>
            <person name="Chovatia M."/>
            <person name="Clum A."/>
            <person name="Daum C."/>
            <person name="Haridas S."/>
            <person name="He G."/>
            <person name="LaButti K."/>
            <person name="Lipzen A."/>
            <person name="Mondo S."/>
            <person name="Riley R."/>
            <person name="Salamov A."/>
            <person name="Simmons B.A."/>
            <person name="Magnuson J.K."/>
            <person name="Henrissat B."/>
            <person name="Mortensen U.H."/>
            <person name="Larsen T.O."/>
            <person name="Devries R.P."/>
            <person name="Grigoriev I.V."/>
            <person name="Machida M."/>
            <person name="Baker S.E."/>
            <person name="Andersen M.R."/>
        </authorList>
    </citation>
    <scope>NUCLEOTIDE SEQUENCE [LARGE SCALE GENOMIC DNA]</scope>
    <source>
        <strain evidence="2 3">IBT 29228</strain>
    </source>
</reference>
<dbReference type="Proteomes" id="UP000326198">
    <property type="component" value="Unassembled WGS sequence"/>
</dbReference>
<dbReference type="Gene3D" id="3.30.420.610">
    <property type="entry name" value="LOTUS domain-like"/>
    <property type="match status" value="1"/>
</dbReference>
<dbReference type="OrthoDB" id="5205629at2759"/>
<organism evidence="2 3">
    <name type="scientific">Aspergillus bertholletiae</name>
    <dbReference type="NCBI Taxonomy" id="1226010"/>
    <lineage>
        <taxon>Eukaryota</taxon>
        <taxon>Fungi</taxon>
        <taxon>Dikarya</taxon>
        <taxon>Ascomycota</taxon>
        <taxon>Pezizomycotina</taxon>
        <taxon>Eurotiomycetes</taxon>
        <taxon>Eurotiomycetidae</taxon>
        <taxon>Eurotiales</taxon>
        <taxon>Aspergillaceae</taxon>
        <taxon>Aspergillus</taxon>
        <taxon>Aspergillus subgen. Circumdati</taxon>
    </lineage>
</organism>
<dbReference type="AlphaFoldDB" id="A0A5N7B1Z8"/>
<keyword evidence="3" id="KW-1185">Reference proteome</keyword>
<proteinExistence type="predicted"/>
<dbReference type="InterPro" id="IPR025605">
    <property type="entry name" value="OST-HTH/LOTUS_dom"/>
</dbReference>
<protein>
    <submittedName>
        <fullName evidence="2">NYN domain-containing protein</fullName>
    </submittedName>
</protein>
<dbReference type="PROSITE" id="PS51644">
    <property type="entry name" value="HTH_OST"/>
    <property type="match status" value="1"/>
</dbReference>
<evidence type="ECO:0000313" key="3">
    <source>
        <dbReference type="Proteomes" id="UP000326198"/>
    </source>
</evidence>
<gene>
    <name evidence="2" type="ORF">BDV26DRAFT_266445</name>
</gene>
<dbReference type="EMBL" id="ML736248">
    <property type="protein sequence ID" value="KAE8376033.1"/>
    <property type="molecule type" value="Genomic_DNA"/>
</dbReference>
<dbReference type="InterPro" id="IPR041966">
    <property type="entry name" value="LOTUS-like"/>
</dbReference>
<dbReference type="PANTHER" id="PTHR35811:SF1">
    <property type="entry name" value="HTH OST-TYPE DOMAIN-CONTAINING PROTEIN"/>
    <property type="match status" value="1"/>
</dbReference>
<name>A0A5N7B1Z8_9EURO</name>
<dbReference type="CDD" id="cd10146">
    <property type="entry name" value="LabA_like_C"/>
    <property type="match status" value="1"/>
</dbReference>
<sequence>MVGDTFPKLAVLIDADNAQPLRISQLLAEVTKYGTAHVKRAYGDWTSPCLGGWKNELLKQSIQPIQQFAYTHGKNATDSAMIIDAMDLLYSGRLDAFCLVSSDSDFTRLAARIRESGLIVYGFGETKTPKPFVAACDKFIYTENLVHIDALVPHATAKVVSQSNGKAHQARESDELENKLRTTVERASDDNGWAKLSVIGSLLIKQYPDFDSRTYGYHKLSDLITDLSSFEIDHRSRRTDLPKEIWVRDKRRERKSVAGEVKT</sequence>
<accession>A0A5N7B1Z8</accession>
<dbReference type="CDD" id="cd11297">
    <property type="entry name" value="PIN_LabA-like_N_1"/>
    <property type="match status" value="1"/>
</dbReference>
<feature type="domain" description="HTH OST-type" evidence="1">
    <location>
        <begin position="172"/>
        <end position="251"/>
    </location>
</feature>
<dbReference type="PANTHER" id="PTHR35811">
    <property type="entry name" value="SLR1870 PROTEIN"/>
    <property type="match status" value="1"/>
</dbReference>